<dbReference type="Proteomes" id="UP001055172">
    <property type="component" value="Unassembled WGS sequence"/>
</dbReference>
<organism evidence="1 2">
    <name type="scientific">Colletotrichum liriopes</name>
    <dbReference type="NCBI Taxonomy" id="708192"/>
    <lineage>
        <taxon>Eukaryota</taxon>
        <taxon>Fungi</taxon>
        <taxon>Dikarya</taxon>
        <taxon>Ascomycota</taxon>
        <taxon>Pezizomycotina</taxon>
        <taxon>Sordariomycetes</taxon>
        <taxon>Hypocreomycetidae</taxon>
        <taxon>Glomerellales</taxon>
        <taxon>Glomerellaceae</taxon>
        <taxon>Colletotrichum</taxon>
        <taxon>Colletotrichum spaethianum species complex</taxon>
    </lineage>
</organism>
<comment type="caution">
    <text evidence="1">The sequence shown here is derived from an EMBL/GenBank/DDBJ whole genome shotgun (WGS) entry which is preliminary data.</text>
</comment>
<gene>
    <name evidence="1" type="ORF">ColLi_03893</name>
</gene>
<dbReference type="AlphaFoldDB" id="A0AA37LQ33"/>
<reference evidence="1 2" key="1">
    <citation type="submission" date="2021-07" db="EMBL/GenBank/DDBJ databases">
        <title>Genome data of Colletotrichum spaethianum.</title>
        <authorList>
            <person name="Utami Y.D."/>
            <person name="Hiruma K."/>
        </authorList>
    </citation>
    <scope>NUCLEOTIDE SEQUENCE [LARGE SCALE GENOMIC DNA]</scope>
    <source>
        <strain evidence="1 2">MAFF 242679</strain>
    </source>
</reference>
<protein>
    <submittedName>
        <fullName evidence="1">Uncharacterized protein</fullName>
    </submittedName>
</protein>
<accession>A0AA37LQ33</accession>
<dbReference type="EMBL" id="BPPX01000006">
    <property type="protein sequence ID" value="GJC81055.1"/>
    <property type="molecule type" value="Genomic_DNA"/>
</dbReference>
<name>A0AA37LQ33_9PEZI</name>
<proteinExistence type="predicted"/>
<evidence type="ECO:0000313" key="1">
    <source>
        <dbReference type="EMBL" id="GJC81055.1"/>
    </source>
</evidence>
<evidence type="ECO:0000313" key="2">
    <source>
        <dbReference type="Proteomes" id="UP001055172"/>
    </source>
</evidence>
<keyword evidence="2" id="KW-1185">Reference proteome</keyword>
<sequence>MSSLANPCRHLHTVGPTPRPAPVIFLSGSASDWDSPPGWFLAGFPNLATPEALSSPAAVQLARLICCHPSFHRPILSDLQRRIGLLSATKPISLKIPTGKLRANYWRLALEA</sequence>